<gene>
    <name evidence="4" type="ORF">ACI2L5_50435</name>
</gene>
<keyword evidence="5" id="KW-1185">Reference proteome</keyword>
<dbReference type="InterPro" id="IPR001604">
    <property type="entry name" value="Endo_G_ENPP1-like_dom"/>
</dbReference>
<name>A0ABW8M4A4_9ACTN</name>
<dbReference type="RefSeq" id="WP_404749109.1">
    <property type="nucleotide sequence ID" value="NZ_JBJDQH010000038.1"/>
</dbReference>
<dbReference type="Pfam" id="PF01223">
    <property type="entry name" value="Endonuclease_NS"/>
    <property type="match status" value="1"/>
</dbReference>
<evidence type="ECO:0000259" key="3">
    <source>
        <dbReference type="SMART" id="SM00892"/>
    </source>
</evidence>
<dbReference type="InterPro" id="IPR044925">
    <property type="entry name" value="His-Me_finger_sf"/>
</dbReference>
<accession>A0ABW8M4A4</accession>
<feature type="domain" description="ENPP1-3/EXOG-like endonuclease/phosphodiesterase" evidence="2">
    <location>
        <begin position="51"/>
        <end position="196"/>
    </location>
</feature>
<keyword evidence="4" id="KW-0378">Hydrolase</keyword>
<dbReference type="InterPro" id="IPR044929">
    <property type="entry name" value="DNA/RNA_non-sp_Endonuclease_sf"/>
</dbReference>
<sequence>MATHPDPLPNPEAVSSESLAGRKGYSERFLGPTVPLPLPAGPGTETVILRYTNFSVVFRPYRRLASATAVTIDGANLVDAPRDDDWRFDPRLPEAQQAGDPIYKDNPLDKGHLVRRLDPVWGPEAPTANSDTFHYTNAAPQMNIFNQGKKLWQGLENFLLGHAEAFDRKLAVFSACFRTPNRKLGGLMDEQDGCRAVR</sequence>
<dbReference type="SMART" id="SM00892">
    <property type="entry name" value="Endonuclease_NS"/>
    <property type="match status" value="1"/>
</dbReference>
<keyword evidence="4" id="KW-0540">Nuclease</keyword>
<organism evidence="4 5">
    <name type="scientific">Streptomyces milbemycinicus</name>
    <dbReference type="NCBI Taxonomy" id="476552"/>
    <lineage>
        <taxon>Bacteria</taxon>
        <taxon>Bacillati</taxon>
        <taxon>Actinomycetota</taxon>
        <taxon>Actinomycetes</taxon>
        <taxon>Kitasatosporales</taxon>
        <taxon>Streptomycetaceae</taxon>
        <taxon>Streptomyces</taxon>
    </lineage>
</organism>
<protein>
    <submittedName>
        <fullName evidence="4">DNA/RNA non-specific endonuclease</fullName>
    </submittedName>
</protein>
<evidence type="ECO:0000313" key="5">
    <source>
        <dbReference type="Proteomes" id="UP001620295"/>
    </source>
</evidence>
<dbReference type="Gene3D" id="3.40.570.10">
    <property type="entry name" value="Extracellular Endonuclease, subunit A"/>
    <property type="match status" value="1"/>
</dbReference>
<dbReference type="GO" id="GO:0004519">
    <property type="term" value="F:endonuclease activity"/>
    <property type="evidence" value="ECO:0007669"/>
    <property type="project" value="UniProtKB-KW"/>
</dbReference>
<dbReference type="EMBL" id="JBJDQH010000038">
    <property type="protein sequence ID" value="MFK4273019.1"/>
    <property type="molecule type" value="Genomic_DNA"/>
</dbReference>
<feature type="domain" description="DNA/RNA non-specific endonuclease/pyrophosphatase/phosphodiesterase" evidence="3">
    <location>
        <begin position="50"/>
        <end position="197"/>
    </location>
</feature>
<dbReference type="PANTHER" id="PTHR13966:SF5">
    <property type="entry name" value="ENDONUCLEASE G, MITOCHONDRIAL"/>
    <property type="match status" value="1"/>
</dbReference>
<dbReference type="PANTHER" id="PTHR13966">
    <property type="entry name" value="ENDONUCLEASE RELATED"/>
    <property type="match status" value="1"/>
</dbReference>
<dbReference type="InterPro" id="IPR020821">
    <property type="entry name" value="ENPP1-3/EXOG-like_nuc-like"/>
</dbReference>
<keyword evidence="4" id="KW-0255">Endonuclease</keyword>
<dbReference type="SMART" id="SM00477">
    <property type="entry name" value="NUC"/>
    <property type="match status" value="1"/>
</dbReference>
<reference evidence="4 5" key="1">
    <citation type="submission" date="2024-11" db="EMBL/GenBank/DDBJ databases">
        <title>The Natural Products Discovery Center: Release of the First 8490 Sequenced Strains for Exploring Actinobacteria Biosynthetic Diversity.</title>
        <authorList>
            <person name="Kalkreuter E."/>
            <person name="Kautsar S.A."/>
            <person name="Yang D."/>
            <person name="Bader C.D."/>
            <person name="Teijaro C.N."/>
            <person name="Fluegel L."/>
            <person name="Davis C.M."/>
            <person name="Simpson J.R."/>
            <person name="Lauterbach L."/>
            <person name="Steele A.D."/>
            <person name="Gui C."/>
            <person name="Meng S."/>
            <person name="Li G."/>
            <person name="Viehrig K."/>
            <person name="Ye F."/>
            <person name="Su P."/>
            <person name="Kiefer A.F."/>
            <person name="Nichols A."/>
            <person name="Cepeda A.J."/>
            <person name="Yan W."/>
            <person name="Fan B."/>
            <person name="Jiang Y."/>
            <person name="Adhikari A."/>
            <person name="Zheng C.-J."/>
            <person name="Schuster L."/>
            <person name="Cowan T.M."/>
            <person name="Smanski M.J."/>
            <person name="Chevrette M.G."/>
            <person name="De Carvalho L.P.S."/>
            <person name="Shen B."/>
        </authorList>
    </citation>
    <scope>NUCLEOTIDE SEQUENCE [LARGE SCALE GENOMIC DNA]</scope>
    <source>
        <strain evidence="4 5">NPDC020863</strain>
    </source>
</reference>
<dbReference type="SUPFAM" id="SSF54060">
    <property type="entry name" value="His-Me finger endonucleases"/>
    <property type="match status" value="1"/>
</dbReference>
<evidence type="ECO:0000256" key="1">
    <source>
        <dbReference type="SAM" id="MobiDB-lite"/>
    </source>
</evidence>
<feature type="region of interest" description="Disordered" evidence="1">
    <location>
        <begin position="1"/>
        <end position="20"/>
    </location>
</feature>
<evidence type="ECO:0000259" key="2">
    <source>
        <dbReference type="SMART" id="SM00477"/>
    </source>
</evidence>
<dbReference type="Proteomes" id="UP001620295">
    <property type="component" value="Unassembled WGS sequence"/>
</dbReference>
<comment type="caution">
    <text evidence="4">The sequence shown here is derived from an EMBL/GenBank/DDBJ whole genome shotgun (WGS) entry which is preliminary data.</text>
</comment>
<feature type="compositionally biased region" description="Pro residues" evidence="1">
    <location>
        <begin position="1"/>
        <end position="10"/>
    </location>
</feature>
<proteinExistence type="predicted"/>
<evidence type="ECO:0000313" key="4">
    <source>
        <dbReference type="EMBL" id="MFK4273019.1"/>
    </source>
</evidence>
<dbReference type="InterPro" id="IPR040255">
    <property type="entry name" value="Non-specific_endonuclease"/>
</dbReference>